<reference evidence="5" key="1">
    <citation type="submission" date="2021-08" db="EMBL/GenBank/DDBJ databases">
        <title>Hoeflea bacterium WL0058 sp. nov., isolated from the sediment.</title>
        <authorList>
            <person name="Wang L."/>
            <person name="Zhang D."/>
        </authorList>
    </citation>
    <scope>NUCLEOTIDE SEQUENCE</scope>
    <source>
        <strain evidence="5">WL0058</strain>
    </source>
</reference>
<dbReference type="PANTHER" id="PTHR32309:SF13">
    <property type="entry name" value="FERRIC ENTEROBACTIN TRANSPORT PROTEIN FEPE"/>
    <property type="match status" value="1"/>
</dbReference>
<keyword evidence="3" id="KW-0472">Membrane</keyword>
<keyword evidence="3" id="KW-0812">Transmembrane</keyword>
<comment type="caution">
    <text evidence="5">The sequence shown here is derived from an EMBL/GenBank/DDBJ whole genome shotgun (WGS) entry which is preliminary data.</text>
</comment>
<dbReference type="InterPro" id="IPR050445">
    <property type="entry name" value="Bact_polysacc_biosynth/exp"/>
</dbReference>
<dbReference type="Proteomes" id="UP001196509">
    <property type="component" value="Unassembled WGS sequence"/>
</dbReference>
<dbReference type="EMBL" id="JAICBX010000002">
    <property type="protein sequence ID" value="MBW8637485.1"/>
    <property type="molecule type" value="Genomic_DNA"/>
</dbReference>
<feature type="region of interest" description="Disordered" evidence="2">
    <location>
        <begin position="1"/>
        <end position="103"/>
    </location>
</feature>
<evidence type="ECO:0000256" key="3">
    <source>
        <dbReference type="SAM" id="Phobius"/>
    </source>
</evidence>
<organism evidence="5 6">
    <name type="scientific">Flavimaribacter sediminis</name>
    <dbReference type="NCBI Taxonomy" id="2865987"/>
    <lineage>
        <taxon>Bacteria</taxon>
        <taxon>Pseudomonadati</taxon>
        <taxon>Pseudomonadota</taxon>
        <taxon>Alphaproteobacteria</taxon>
        <taxon>Hyphomicrobiales</taxon>
        <taxon>Rhizobiaceae</taxon>
        <taxon>Flavimaribacter</taxon>
    </lineage>
</organism>
<protein>
    <submittedName>
        <fullName evidence="5">GumC family protein</fullName>
    </submittedName>
</protein>
<dbReference type="RefSeq" id="WP_220228188.1">
    <property type="nucleotide sequence ID" value="NZ_JAICBX010000002.1"/>
</dbReference>
<keyword evidence="6" id="KW-1185">Reference proteome</keyword>
<evidence type="ECO:0000256" key="1">
    <source>
        <dbReference type="SAM" id="Coils"/>
    </source>
</evidence>
<feature type="compositionally biased region" description="Basic and acidic residues" evidence="2">
    <location>
        <begin position="83"/>
        <end position="99"/>
    </location>
</feature>
<feature type="domain" description="Tyrosine-protein kinase G-rich" evidence="4">
    <location>
        <begin position="514"/>
        <end position="584"/>
    </location>
</feature>
<dbReference type="Pfam" id="PF13807">
    <property type="entry name" value="GNVR"/>
    <property type="match status" value="1"/>
</dbReference>
<feature type="transmembrane region" description="Helical" evidence="3">
    <location>
        <begin position="566"/>
        <end position="589"/>
    </location>
</feature>
<name>A0AAE2ZMN9_9HYPH</name>
<keyword evidence="3" id="KW-1133">Transmembrane helix</keyword>
<keyword evidence="1" id="KW-0175">Coiled coil</keyword>
<dbReference type="GO" id="GO:0004713">
    <property type="term" value="F:protein tyrosine kinase activity"/>
    <property type="evidence" value="ECO:0007669"/>
    <property type="project" value="TreeGrafter"/>
</dbReference>
<feature type="region of interest" description="Disordered" evidence="2">
    <location>
        <begin position="602"/>
        <end position="621"/>
    </location>
</feature>
<evidence type="ECO:0000256" key="2">
    <source>
        <dbReference type="SAM" id="MobiDB-lite"/>
    </source>
</evidence>
<dbReference type="PANTHER" id="PTHR32309">
    <property type="entry name" value="TYROSINE-PROTEIN KINASE"/>
    <property type="match status" value="1"/>
</dbReference>
<accession>A0AAE2ZMN9</accession>
<evidence type="ECO:0000259" key="4">
    <source>
        <dbReference type="Pfam" id="PF13807"/>
    </source>
</evidence>
<dbReference type="InterPro" id="IPR032807">
    <property type="entry name" value="GNVR"/>
</dbReference>
<evidence type="ECO:0000313" key="5">
    <source>
        <dbReference type="EMBL" id="MBW8637485.1"/>
    </source>
</evidence>
<evidence type="ECO:0000313" key="6">
    <source>
        <dbReference type="Proteomes" id="UP001196509"/>
    </source>
</evidence>
<proteinExistence type="predicted"/>
<feature type="compositionally biased region" description="Polar residues" evidence="2">
    <location>
        <begin position="602"/>
        <end position="611"/>
    </location>
</feature>
<feature type="coiled-coil region" evidence="1">
    <location>
        <begin position="335"/>
        <end position="405"/>
    </location>
</feature>
<feature type="region of interest" description="Disordered" evidence="2">
    <location>
        <begin position="632"/>
        <end position="685"/>
    </location>
</feature>
<gene>
    <name evidence="5" type="ORF">K1W69_09820</name>
</gene>
<dbReference type="GO" id="GO:0005886">
    <property type="term" value="C:plasma membrane"/>
    <property type="evidence" value="ECO:0007669"/>
    <property type="project" value="TreeGrafter"/>
</dbReference>
<feature type="transmembrane region" description="Helical" evidence="3">
    <location>
        <begin position="158"/>
        <end position="176"/>
    </location>
</feature>
<sequence length="714" mass="78819">MTDPQEGKRKHYARSLLNASDDDVRPASPARSRLPDADPGARSPGEPTENVVSQSAAPVENAPRVDRSETILQRMRRGLSRLSEPEKQDAPLREDEDARTVAAHRPPIESERPAAARTVFAERRPVTETIPEQADMAASQKPLVDPVVLFRTVWRWRLLVVLTTIIGGVLGAMIALSTPHQYLAISQFVYDPRELRLTETDFLPPSYSSESTLALVDSQVRIVSSVPVLETVVADLDLTSDPEFNGKGAPGFGSVLGTLSQLLSGSEAEDSESMVIAVQNLASAVNVYRVPNTFIIHIAVTTEDPVISANIANAILDVYIEKRQSAQSALFERTAEAMTKQLADLRRDVEIAEQKVEQYKAEHDIVGAGGSLINDEQLVKLNEQLADIRAQKVEIQAKAETARNLNVDEILSGTSSEILESSTIGELRAAYAASKRSFDALTTSLGPRHPRRVAAAQTLETARSEVSNELRRIVSSTQTELRRIVQSEQQLAADLAVLKSRQMDTSEDLVRLRELEREANATSAIYESSLKRTRETREQQNLNTSNIRIVAEATTPIDPVGPSRKLIAIGGAMAGLIFGLGVAVLIGLYRGLVANNAGLFSKQQPRPQENQPVPVSPPVRRSEREEIIEAYRRPAAASEPDPEPQSVATPTYPEQRYDDEPVQDRQVSQPIGQEDYGTDDPDKIREDIRDLKETVERFRKAREEARRNRRVALF</sequence>
<dbReference type="AlphaFoldDB" id="A0AAE2ZMN9"/>